<feature type="compositionally biased region" description="Basic and acidic residues" evidence="5">
    <location>
        <begin position="297"/>
        <end position="306"/>
    </location>
</feature>
<dbReference type="GO" id="GO:0000460">
    <property type="term" value="P:maturation of 5.8S rRNA"/>
    <property type="evidence" value="ECO:0007669"/>
    <property type="project" value="TreeGrafter"/>
</dbReference>
<protein>
    <recommendedName>
        <fullName evidence="4">Protein MAK16 homolog</fullName>
    </recommendedName>
</protein>
<dbReference type="Gene3D" id="3.30.390.110">
    <property type="match status" value="1"/>
</dbReference>
<dbReference type="Proteomes" id="UP000224006">
    <property type="component" value="Chromosome I"/>
</dbReference>
<dbReference type="GO" id="GO:0030687">
    <property type="term" value="C:preribosome, large subunit precursor"/>
    <property type="evidence" value="ECO:0007669"/>
    <property type="project" value="TreeGrafter"/>
</dbReference>
<evidence type="ECO:0000256" key="2">
    <source>
        <dbReference type="ARBA" id="ARBA00005514"/>
    </source>
</evidence>
<dbReference type="KEGG" id="bbes:BESB_003670"/>
<evidence type="ECO:0000256" key="3">
    <source>
        <dbReference type="ARBA" id="ARBA00023242"/>
    </source>
</evidence>
<comment type="caution">
    <text evidence="7">The sequence shown here is derived from an EMBL/GenBank/DDBJ whole genome shotgun (WGS) entry which is preliminary data.</text>
</comment>
<dbReference type="GO" id="GO:0005730">
    <property type="term" value="C:nucleolus"/>
    <property type="evidence" value="ECO:0007669"/>
    <property type="project" value="UniProtKB-UniRule"/>
</dbReference>
<evidence type="ECO:0000256" key="5">
    <source>
        <dbReference type="SAM" id="MobiDB-lite"/>
    </source>
</evidence>
<comment type="similarity">
    <text evidence="2 4">Belongs to the MAK16 family.</text>
</comment>
<dbReference type="InterPro" id="IPR006958">
    <property type="entry name" value="Mak16"/>
</dbReference>
<dbReference type="PIRSF" id="PIRSF003352">
    <property type="entry name" value="MAK16"/>
    <property type="match status" value="1"/>
</dbReference>
<dbReference type="PANTHER" id="PTHR23405:SF4">
    <property type="entry name" value="PROTEIN MAK16 HOMOLOG"/>
    <property type="match status" value="1"/>
</dbReference>
<feature type="region of interest" description="Disordered" evidence="5">
    <location>
        <begin position="184"/>
        <end position="347"/>
    </location>
</feature>
<dbReference type="Pfam" id="PF01778">
    <property type="entry name" value="Ribosomal_L28e"/>
    <property type="match status" value="1"/>
</dbReference>
<dbReference type="STRING" id="94643.A0A2A9MP05"/>
<dbReference type="VEuPathDB" id="ToxoDB:BESB_003670"/>
<feature type="compositionally biased region" description="Basic and acidic residues" evidence="5">
    <location>
        <begin position="196"/>
        <end position="207"/>
    </location>
</feature>
<comment type="subcellular location">
    <subcellularLocation>
        <location evidence="1">Nucleus</location>
    </subcellularLocation>
</comment>
<dbReference type="PANTHER" id="PTHR23405">
    <property type="entry name" value="MAINTENANCE OF KILLER 16 MAK16 PROTEIN-RELATED"/>
    <property type="match status" value="1"/>
</dbReference>
<keyword evidence="3 4" id="KW-0539">Nucleus</keyword>
<evidence type="ECO:0000256" key="1">
    <source>
        <dbReference type="ARBA" id="ARBA00004123"/>
    </source>
</evidence>
<feature type="domain" description="Ribosomal eL28/Mak16" evidence="6">
    <location>
        <begin position="6"/>
        <end position="119"/>
    </location>
</feature>
<proteinExistence type="inferred from homology"/>
<evidence type="ECO:0000313" key="7">
    <source>
        <dbReference type="EMBL" id="PFH38026.1"/>
    </source>
</evidence>
<dbReference type="EMBL" id="NWUJ01000001">
    <property type="protein sequence ID" value="PFH38026.1"/>
    <property type="molecule type" value="Genomic_DNA"/>
</dbReference>
<evidence type="ECO:0000256" key="4">
    <source>
        <dbReference type="PIRNR" id="PIRNR003352"/>
    </source>
</evidence>
<sequence>MQNDEVIWNVINKDFCSFKVKTQREDMCRNEYNVTGKCNRVSCPLANSNYGTVVEHQGALFLCLKTIERAHLPKKMWEKIRLPLNVKQAKQVIEREMKNVYKNHQIERCKRRAIKLKQMLDRMRRLELKPKEKLVPVKQKTERRERAREKKAEVAAHLEDVIESELLKRLQQGVYGTLYNFESEKAEEAEEQEDAEERRQGKAEKKGAVTFEEEEDEEEDDEEAASDEDSEEEDQEDFEWDESDEDEDIEDLEFSEEDFAEPARKAARRGSTATSMEGRRRRAVQREAEDEQSEEESSAKREEESRGSSGRRLLQVAGLKRQLAKRGRPREAIRFEEEEEEPMLQRN</sequence>
<feature type="compositionally biased region" description="Acidic residues" evidence="5">
    <location>
        <begin position="185"/>
        <end position="195"/>
    </location>
</feature>
<dbReference type="OrthoDB" id="10251342at2759"/>
<dbReference type="AlphaFoldDB" id="A0A2A9MP05"/>
<keyword evidence="8" id="KW-1185">Reference proteome</keyword>
<dbReference type="Pfam" id="PF04874">
    <property type="entry name" value="Mak16"/>
    <property type="match status" value="1"/>
</dbReference>
<organism evidence="7 8">
    <name type="scientific">Besnoitia besnoiti</name>
    <name type="common">Apicomplexan protozoan</name>
    <dbReference type="NCBI Taxonomy" id="94643"/>
    <lineage>
        <taxon>Eukaryota</taxon>
        <taxon>Sar</taxon>
        <taxon>Alveolata</taxon>
        <taxon>Apicomplexa</taxon>
        <taxon>Conoidasida</taxon>
        <taxon>Coccidia</taxon>
        <taxon>Eucoccidiorida</taxon>
        <taxon>Eimeriorina</taxon>
        <taxon>Sarcocystidae</taxon>
        <taxon>Besnoitia</taxon>
    </lineage>
</organism>
<accession>A0A2A9MP05</accession>
<evidence type="ECO:0000313" key="8">
    <source>
        <dbReference type="Proteomes" id="UP000224006"/>
    </source>
</evidence>
<dbReference type="GeneID" id="40305430"/>
<gene>
    <name evidence="7" type="ORF">BESB_003670</name>
</gene>
<feature type="compositionally biased region" description="Acidic residues" evidence="5">
    <location>
        <begin position="211"/>
        <end position="260"/>
    </location>
</feature>
<name>A0A2A9MP05_BESBE</name>
<dbReference type="GO" id="GO:0000470">
    <property type="term" value="P:maturation of LSU-rRNA"/>
    <property type="evidence" value="ECO:0007669"/>
    <property type="project" value="TreeGrafter"/>
</dbReference>
<dbReference type="InterPro" id="IPR029004">
    <property type="entry name" value="Ribosomal_eL28/Mak16"/>
</dbReference>
<reference evidence="7 8" key="1">
    <citation type="submission" date="2017-09" db="EMBL/GenBank/DDBJ databases">
        <title>Genome sequencing of Besnoitia besnoiti strain Bb-Ger1.</title>
        <authorList>
            <person name="Schares G."/>
            <person name="Venepally P."/>
            <person name="Lorenzi H.A."/>
        </authorList>
    </citation>
    <scope>NUCLEOTIDE SEQUENCE [LARGE SCALE GENOMIC DNA]</scope>
    <source>
        <strain evidence="7 8">Bb-Ger1</strain>
    </source>
</reference>
<feature type="compositionally biased region" description="Acidic residues" evidence="5">
    <location>
        <begin position="336"/>
        <end position="347"/>
    </location>
</feature>
<evidence type="ECO:0000259" key="6">
    <source>
        <dbReference type="Pfam" id="PF01778"/>
    </source>
</evidence>
<dbReference type="RefSeq" id="XP_029222035.1">
    <property type="nucleotide sequence ID" value="XM_029359122.1"/>
</dbReference>